<keyword evidence="1" id="KW-0479">Metal-binding</keyword>
<feature type="domain" description="SWIM-type" evidence="3">
    <location>
        <begin position="9"/>
        <end position="45"/>
    </location>
</feature>
<feature type="non-terminal residue" evidence="4">
    <location>
        <position position="133"/>
    </location>
</feature>
<reference evidence="4" key="1">
    <citation type="journal article" date="2011" name="PLoS ONE">
        <title>A deep insight into the sialotranscriptome of the gulf coast tick, Amblyomma maculatum.</title>
        <authorList>
            <person name="Karim S."/>
            <person name="Singh P."/>
            <person name="Ribeiro J.M."/>
        </authorList>
    </citation>
    <scope>NUCLEOTIDE SEQUENCE</scope>
    <source>
        <tissue evidence="4">Salivary gland</tissue>
    </source>
</reference>
<proteinExistence type="evidence at transcript level"/>
<evidence type="ECO:0000256" key="1">
    <source>
        <dbReference type="PROSITE-ProRule" id="PRU00325"/>
    </source>
</evidence>
<keyword evidence="1" id="KW-0862">Zinc</keyword>
<dbReference type="PROSITE" id="PS50966">
    <property type="entry name" value="ZF_SWIM"/>
    <property type="match status" value="1"/>
</dbReference>
<feature type="compositionally biased region" description="Basic residues" evidence="2">
    <location>
        <begin position="86"/>
        <end position="103"/>
    </location>
</feature>
<dbReference type="AlphaFoldDB" id="G3MFV6"/>
<evidence type="ECO:0000256" key="2">
    <source>
        <dbReference type="SAM" id="MobiDB-lite"/>
    </source>
</evidence>
<sequence length="133" mass="14893">MLSAQPLESWLVIRHDGLVKLAHCTCIAGLGEACSHIAAVLFYLQATAAFYKREACRNGDDTWLPPHIENMLYVPISEIDFTSGKLKNKRRATRSPRSERRKAVKEPTEKEWATFLEAVSKAEPRAAILSVTP</sequence>
<protein>
    <recommendedName>
        <fullName evidence="3">SWIM-type domain-containing protein</fullName>
    </recommendedName>
</protein>
<dbReference type="PANTHER" id="PTHR47526">
    <property type="entry name" value="ATP-DEPENDENT DNA HELICASE"/>
    <property type="match status" value="1"/>
</dbReference>
<dbReference type="PANTHER" id="PTHR47526:SF3">
    <property type="entry name" value="PHD-TYPE DOMAIN-CONTAINING PROTEIN"/>
    <property type="match status" value="1"/>
</dbReference>
<accession>G3MFV6</accession>
<evidence type="ECO:0000313" key="4">
    <source>
        <dbReference type="EMBL" id="AEO32374.1"/>
    </source>
</evidence>
<name>G3MFV6_AMBMU</name>
<keyword evidence="1" id="KW-0863">Zinc-finger</keyword>
<dbReference type="InterPro" id="IPR007527">
    <property type="entry name" value="Znf_SWIM"/>
</dbReference>
<evidence type="ECO:0000259" key="3">
    <source>
        <dbReference type="PROSITE" id="PS50966"/>
    </source>
</evidence>
<dbReference type="EMBL" id="JO840757">
    <property type="protein sequence ID" value="AEO32374.1"/>
    <property type="molecule type" value="mRNA"/>
</dbReference>
<organism evidence="4">
    <name type="scientific">Amblyomma maculatum</name>
    <name type="common">Gulf Coast tick</name>
    <dbReference type="NCBI Taxonomy" id="34609"/>
    <lineage>
        <taxon>Eukaryota</taxon>
        <taxon>Metazoa</taxon>
        <taxon>Ecdysozoa</taxon>
        <taxon>Arthropoda</taxon>
        <taxon>Chelicerata</taxon>
        <taxon>Arachnida</taxon>
        <taxon>Acari</taxon>
        <taxon>Parasitiformes</taxon>
        <taxon>Ixodida</taxon>
        <taxon>Ixodoidea</taxon>
        <taxon>Ixodidae</taxon>
        <taxon>Amblyomminae</taxon>
        <taxon>Amblyomma</taxon>
    </lineage>
</organism>
<dbReference type="GO" id="GO:0008270">
    <property type="term" value="F:zinc ion binding"/>
    <property type="evidence" value="ECO:0007669"/>
    <property type="project" value="UniProtKB-KW"/>
</dbReference>
<feature type="region of interest" description="Disordered" evidence="2">
    <location>
        <begin position="85"/>
        <end position="107"/>
    </location>
</feature>